<accession>A0A395M148</accession>
<evidence type="ECO:0000313" key="2">
    <source>
        <dbReference type="EMBL" id="RFM24422.1"/>
    </source>
</evidence>
<evidence type="ECO:0008006" key="4">
    <source>
        <dbReference type="Google" id="ProtNLM"/>
    </source>
</evidence>
<sequence>MTLFILFYWAVGIICAILFLGDELFPEKTTSTDRSTSIKRNFLFLVSLLVVAANIYVYYNSTSNGGRPFDVMSMIIFAVLNGSCETFVFLAIFKLGENMMRNFTDKSPYLFLGGILMFMVFSGFIHGVLWINALPPHVIPLSEMPPDKVIFKQLFFPLQVALVLCWSALYFFFRDVWGIVFLHAIVDAGVVYSIHYSLWQNSPLALLK</sequence>
<comment type="caution">
    <text evidence="2">The sequence shown here is derived from an EMBL/GenBank/DDBJ whole genome shotgun (WGS) entry which is preliminary data.</text>
</comment>
<reference evidence="2 3" key="1">
    <citation type="journal article" date="2011" name="ISME J.">
        <title>Community ecology of hot spring cyanobacterial mats: predominant populations and their functional potential.</title>
        <authorList>
            <person name="Klatt C.G."/>
            <person name="Wood J.M."/>
            <person name="Rusch D.B."/>
            <person name="Bateson M.M."/>
            <person name="Hamamura N."/>
            <person name="Heidelberg J.F."/>
            <person name="Grossman A.R."/>
            <person name="Bhaya D."/>
            <person name="Cohan F.M."/>
            <person name="Kuhl M."/>
            <person name="Bryant D.A."/>
            <person name="Ward D.M."/>
        </authorList>
    </citation>
    <scope>NUCLEOTIDE SEQUENCE [LARGE SCALE GENOMIC DNA]</scope>
    <source>
        <strain evidence="2">OS</strain>
    </source>
</reference>
<feature type="transmembrane region" description="Helical" evidence="1">
    <location>
        <begin position="71"/>
        <end position="96"/>
    </location>
</feature>
<feature type="transmembrane region" description="Helical" evidence="1">
    <location>
        <begin position="108"/>
        <end position="134"/>
    </location>
</feature>
<evidence type="ECO:0000256" key="1">
    <source>
        <dbReference type="SAM" id="Phobius"/>
    </source>
</evidence>
<dbReference type="AlphaFoldDB" id="A0A395M148"/>
<keyword evidence="1" id="KW-0812">Transmembrane</keyword>
<name>A0A395M148_9BACT</name>
<keyword evidence="1" id="KW-1133">Transmembrane helix</keyword>
<dbReference type="Proteomes" id="UP000266389">
    <property type="component" value="Unassembled WGS sequence"/>
</dbReference>
<keyword evidence="1" id="KW-0472">Membrane</keyword>
<feature type="transmembrane region" description="Helical" evidence="1">
    <location>
        <begin position="42"/>
        <end position="59"/>
    </location>
</feature>
<organism evidence="2 3">
    <name type="scientific">Candidatus Thermochlorobacter aerophilus</name>
    <dbReference type="NCBI Taxonomy" id="1868324"/>
    <lineage>
        <taxon>Bacteria</taxon>
        <taxon>Pseudomonadati</taxon>
        <taxon>Chlorobiota</taxon>
        <taxon>Chlorobiia</taxon>
        <taxon>Chlorobiales</taxon>
        <taxon>Candidatus Thermochlorobacteriaceae</taxon>
        <taxon>Candidatus Thermochlorobacter</taxon>
    </lineage>
</organism>
<protein>
    <recommendedName>
        <fullName evidence="4">CPBP family intramembrane metalloprotease</fullName>
    </recommendedName>
</protein>
<proteinExistence type="predicted"/>
<dbReference type="EMBL" id="PHFL01000039">
    <property type="protein sequence ID" value="RFM24422.1"/>
    <property type="molecule type" value="Genomic_DNA"/>
</dbReference>
<evidence type="ECO:0000313" key="3">
    <source>
        <dbReference type="Proteomes" id="UP000266389"/>
    </source>
</evidence>
<feature type="transmembrane region" description="Helical" evidence="1">
    <location>
        <begin position="154"/>
        <end position="173"/>
    </location>
</feature>
<feature type="transmembrane region" description="Helical" evidence="1">
    <location>
        <begin position="180"/>
        <end position="199"/>
    </location>
</feature>
<feature type="transmembrane region" description="Helical" evidence="1">
    <location>
        <begin position="6"/>
        <end position="21"/>
    </location>
</feature>
<gene>
    <name evidence="2" type="ORF">D0433_05385</name>
</gene>